<dbReference type="AlphaFoldDB" id="A0A918VHW6"/>
<feature type="compositionally biased region" description="Basic and acidic residues" evidence="1">
    <location>
        <begin position="20"/>
        <end position="33"/>
    </location>
</feature>
<accession>A0A918VHW6</accession>
<evidence type="ECO:0000313" key="3">
    <source>
        <dbReference type="Proteomes" id="UP000623010"/>
    </source>
</evidence>
<comment type="caution">
    <text evidence="2">The sequence shown here is derived from an EMBL/GenBank/DDBJ whole genome shotgun (WGS) entry which is preliminary data.</text>
</comment>
<keyword evidence="3" id="KW-1185">Reference proteome</keyword>
<dbReference type="Proteomes" id="UP000623010">
    <property type="component" value="Unassembled WGS sequence"/>
</dbReference>
<feature type="region of interest" description="Disordered" evidence="1">
    <location>
        <begin position="79"/>
        <end position="128"/>
    </location>
</feature>
<feature type="compositionally biased region" description="Basic residues" evidence="1">
    <location>
        <begin position="81"/>
        <end position="93"/>
    </location>
</feature>
<evidence type="ECO:0000313" key="2">
    <source>
        <dbReference type="EMBL" id="GGZ97997.1"/>
    </source>
</evidence>
<dbReference type="EMBL" id="BMWH01000017">
    <property type="protein sequence ID" value="GGZ97997.1"/>
    <property type="molecule type" value="Genomic_DNA"/>
</dbReference>
<gene>
    <name evidence="2" type="ORF">GCM10010389_41560</name>
</gene>
<feature type="region of interest" description="Disordered" evidence="1">
    <location>
        <begin position="1"/>
        <end position="34"/>
    </location>
</feature>
<name>A0A918VHW6_9ACTN</name>
<protein>
    <recommendedName>
        <fullName evidence="4">Integrase</fullName>
    </recommendedName>
</protein>
<organism evidence="2 3">
    <name type="scientific">Streptomyces echinoruber</name>
    <dbReference type="NCBI Taxonomy" id="68898"/>
    <lineage>
        <taxon>Bacteria</taxon>
        <taxon>Bacillati</taxon>
        <taxon>Actinomycetota</taxon>
        <taxon>Actinomycetes</taxon>
        <taxon>Kitasatosporales</taxon>
        <taxon>Streptomycetaceae</taxon>
        <taxon>Streptomyces</taxon>
    </lineage>
</organism>
<reference evidence="2" key="1">
    <citation type="journal article" date="2014" name="Int. J. Syst. Evol. Microbiol.">
        <title>Complete genome sequence of Corynebacterium casei LMG S-19264T (=DSM 44701T), isolated from a smear-ripened cheese.</title>
        <authorList>
            <consortium name="US DOE Joint Genome Institute (JGI-PGF)"/>
            <person name="Walter F."/>
            <person name="Albersmeier A."/>
            <person name="Kalinowski J."/>
            <person name="Ruckert C."/>
        </authorList>
    </citation>
    <scope>NUCLEOTIDE SEQUENCE</scope>
    <source>
        <strain evidence="2">JCM 5016</strain>
    </source>
</reference>
<evidence type="ECO:0000256" key="1">
    <source>
        <dbReference type="SAM" id="MobiDB-lite"/>
    </source>
</evidence>
<proteinExistence type="predicted"/>
<sequence>MRRPYGEQAVGESLPPGVHADQKGADGTDDKDGCPVLRHIRASIMPETGESVVASARCLGHSPSAVTFGYHAHFVPEAGGRKRGAHRRRRTARKAGGTRMPGETPRILPGADAGRFPLLRTSEAGRGF</sequence>
<evidence type="ECO:0008006" key="4">
    <source>
        <dbReference type="Google" id="ProtNLM"/>
    </source>
</evidence>
<reference evidence="2" key="2">
    <citation type="submission" date="2020-09" db="EMBL/GenBank/DDBJ databases">
        <authorList>
            <person name="Sun Q."/>
            <person name="Ohkuma M."/>
        </authorList>
    </citation>
    <scope>NUCLEOTIDE SEQUENCE</scope>
    <source>
        <strain evidence="2">JCM 5016</strain>
    </source>
</reference>